<dbReference type="EMBL" id="CP001102">
    <property type="protein sequence ID" value="ACE06313.1"/>
    <property type="molecule type" value="Genomic_DNA"/>
</dbReference>
<evidence type="ECO:0000259" key="2">
    <source>
        <dbReference type="Pfam" id="PF22530"/>
    </source>
</evidence>
<keyword evidence="4" id="KW-1185">Reference proteome</keyword>
<feature type="compositionally biased region" description="Basic and acidic residues" evidence="1">
    <location>
        <begin position="681"/>
        <end position="697"/>
    </location>
</feature>
<dbReference type="Gene3D" id="1.25.40.10">
    <property type="entry name" value="Tetratricopeptide repeat domain"/>
    <property type="match status" value="3"/>
</dbReference>
<feature type="region of interest" description="Disordered" evidence="1">
    <location>
        <begin position="500"/>
        <end position="829"/>
    </location>
</feature>
<dbReference type="PANTHER" id="PTHR11102:SF160">
    <property type="entry name" value="ERAD-ASSOCIATED E3 UBIQUITIN-PROTEIN LIGASE COMPONENT HRD3"/>
    <property type="match status" value="1"/>
</dbReference>
<feature type="compositionally biased region" description="Low complexity" evidence="1">
    <location>
        <begin position="601"/>
        <end position="620"/>
    </location>
</feature>
<dbReference type="InterPro" id="IPR006597">
    <property type="entry name" value="Sel1-like"/>
</dbReference>
<feature type="compositionally biased region" description="Acidic residues" evidence="1">
    <location>
        <begin position="507"/>
        <end position="516"/>
    </location>
</feature>
<feature type="compositionally biased region" description="Basic and acidic residues" evidence="1">
    <location>
        <begin position="790"/>
        <end position="810"/>
    </location>
</feature>
<dbReference type="STRING" id="452471.Aasi_0955"/>
<accession>B3ESW1</accession>
<dbReference type="InterPro" id="IPR054762">
    <property type="entry name" value="Gp19_RNaseH-like"/>
</dbReference>
<protein>
    <recommendedName>
        <fullName evidence="2">Terminase large subunit ribonuclease H-like domain-containing protein</fullName>
    </recommendedName>
</protein>
<dbReference type="InterPro" id="IPR050767">
    <property type="entry name" value="Sel1_AlgK"/>
</dbReference>
<feature type="compositionally biased region" description="Basic and acidic residues" evidence="1">
    <location>
        <begin position="766"/>
        <end position="783"/>
    </location>
</feature>
<dbReference type="InterPro" id="IPR011990">
    <property type="entry name" value="TPR-like_helical_dom_sf"/>
</dbReference>
<feature type="region of interest" description="Disordered" evidence="1">
    <location>
        <begin position="362"/>
        <end position="405"/>
    </location>
</feature>
<dbReference type="HOGENOM" id="CLU_238298_0_0_10"/>
<dbReference type="RefSeq" id="WP_012473080.1">
    <property type="nucleotide sequence ID" value="NC_010830.1"/>
</dbReference>
<dbReference type="Gene3D" id="3.30.420.240">
    <property type="match status" value="1"/>
</dbReference>
<evidence type="ECO:0000313" key="3">
    <source>
        <dbReference type="EMBL" id="ACE06313.1"/>
    </source>
</evidence>
<name>B3ESW1_AMOA5</name>
<feature type="compositionally biased region" description="Basic and acidic residues" evidence="1">
    <location>
        <begin position="706"/>
        <end position="717"/>
    </location>
</feature>
<feature type="compositionally biased region" description="Low complexity" evidence="1">
    <location>
        <begin position="721"/>
        <end position="740"/>
    </location>
</feature>
<evidence type="ECO:0000256" key="1">
    <source>
        <dbReference type="SAM" id="MobiDB-lite"/>
    </source>
</evidence>
<dbReference type="SMART" id="SM00671">
    <property type="entry name" value="SEL1"/>
    <property type="match status" value="7"/>
</dbReference>
<feature type="compositionally biased region" description="Polar residues" evidence="1">
    <location>
        <begin position="520"/>
        <end position="530"/>
    </location>
</feature>
<gene>
    <name evidence="3" type="ordered locus">Aasi_0955</name>
</gene>
<proteinExistence type="predicted"/>
<dbReference type="eggNOG" id="COG0790">
    <property type="taxonomic scope" value="Bacteria"/>
</dbReference>
<feature type="compositionally biased region" description="Polar residues" evidence="1">
    <location>
        <begin position="362"/>
        <end position="374"/>
    </location>
</feature>
<feature type="compositionally biased region" description="Basic and acidic residues" evidence="1">
    <location>
        <begin position="531"/>
        <end position="551"/>
    </location>
</feature>
<feature type="domain" description="Terminase large subunit ribonuclease H-like" evidence="2">
    <location>
        <begin position="1107"/>
        <end position="1230"/>
    </location>
</feature>
<sequence>MNENHFLSRKWLNRILVIGLSLTLTLGLLPLEGCLEFQNPIMPMQQGQGKMDFKSSVQQSDKQLSDLKDTSVALADEPIANNEDLSGNPIQEKQEDVDASIAIQPSTKTQGEQEKDFLVLAGKPAISSQYLSSDKASIIQEQEPVNTTIQAEQPSINRNPSTFLFPRHNRTAASKEDQTAGIKKQLDTYAISQTEVLKANQHRASQERKESSSAVKSLQLAPRLRSEIIKLLASKGILKTDKVLQELGDNDLVWVTLAGNSMLSVAISQVESQNNFNEASFINADAQVGLLRMRIIQMLSNAGNKIAISLNSKIEIVSENITENKGYWAHISSPTQNTKDGGRSGEIVIQFRAKEYKTFLKPQQNRVGTTQRIKGSSLAEKSQERKGNNNGYSNKKSARKKLGEQEVIKGQLSGKSFKLGNGDKVTFYKQGEERLLKAKIKKNDNKGKRSEEVLPVRIAPGISLRKILNAEQKYIDRYIKVVTPSPTSKDRQPYVMIGEFSGLNGGGEDDDMDEEERFSVPTTPDISQDSYENREDEEKKMDVVNEEGVKEEQEDDFSVPTTPDISEDSYDRIGWGDGVGEAKYFFPTTPDISQDSEEHSSNLSSTISSSSSSSSYSASSTKTKKRRVIVSESDGEGEDNIATEKIDDKEKEMDIVHEGREEQEWGDDILVPITPDISGDSYERRGWGDDVDEREHFFPTTPDISQHSEEYGGREKGYTPSTTSSSSSSSSGTSSSLSSTKTKKKRIIVSEGEEDEMGIVTEEMDEKGKEEEKEIGIVEEKRKQTNKRKLQTEKGWKSTSESKKQKKGTDEETMLEDFDKPSNNPDRSSKQEIRLLLKKLLLTDIGNILSVKDVEAEKVLNLFLAKSPKERDEFLAAAEDENNAEGQFLVAESKFATSGRIYRGLKNSKKPLTDIKQLRNLLYESIRLYIKAFFNGDTRSEYQLKLLKDTSLFNDIIQKLGREASKGEVIGNTEKAEKAQQSLTRLKKAGLYAYPYENEIKDLKDAYKKAVIAAIRHIHRKKGITDKMVENVYKAFLLDAVKSFRMGTTFLQISDIVFMDVDRSKAPKFILWGGKNSMGQQPAATEITGPLFVSKSTNNYDDAVMSIDTSSTGEDETAYCVAKRSGDYYFILALGGMEGGYVTERKPEGHSDKVAEALIEIALEYGIKTVVVEHIHEKSFINTLQKKWVEKAYTLSLDVNNLKFVPDIPKGEKEERIKNALCPLLSEHKLIMHNQALIEDLKPVPTKELHYKFFYQLMAIRLKEYKDIAGGLLKPQHDDRLDAVAAAIDYLKKSAKEKKVFENKLKETENEDNPNYVKSLLYVAKRYMKGDVSTTNGGIQIVEKDYKQALKFYEKFYQVYENIKDKSSIEKSQFKHDYSEALFSMGKLYEHGWGDLPKEPAKAEGFYIQASNLGNAAASYRLYEKYLKDKGKSESERVKQISNLIDLCRRAKIEFPDGQEELTDFEKERKQSEAARRYKLAKLYDTLSTEQNGTLEKDNSRNKARKFYLGASKIGNKKAQYRLGILYRNENNLSDAFKLLEESAKQEYMPAQNILGQMYYEINADKEKDYPEAFGWTLRAALQDNPAAQCRLARMYKNAHGVKRPNYQLALKWYLKAAGPSLKLKQKDEARRVQVYALYKLGKMYEKGRGVEPPIKDFQKAKKYYIDASNLGQLEKAQFNLARLYEDEGNAGFANVFYISAAKKGHKRAKEKVNLIHSEYEKQLAILRQRKLEIEVMKLKAEIGRLTLSPQEESGLQEKEKDLLGKEKDLEEKLKELVLEDASVTSPVQVKI</sequence>
<dbReference type="SUPFAM" id="SSF81901">
    <property type="entry name" value="HCP-like"/>
    <property type="match status" value="3"/>
</dbReference>
<dbReference type="Proteomes" id="UP000001227">
    <property type="component" value="Chromosome"/>
</dbReference>
<evidence type="ECO:0000313" key="4">
    <source>
        <dbReference type="Proteomes" id="UP000001227"/>
    </source>
</evidence>
<feature type="compositionally biased region" description="Basic and acidic residues" evidence="1">
    <location>
        <begin position="642"/>
        <end position="663"/>
    </location>
</feature>
<dbReference type="KEGG" id="aas:Aasi_0955"/>
<reference evidence="3 4" key="1">
    <citation type="journal article" date="2010" name="J. Bacteriol.">
        <title>The genome of the amoeba symbiont 'Candidatus Amoebophilus asiaticus' reveals common mechanisms for host cell interaction among amoeba-associated bacteria.</title>
        <authorList>
            <person name="Schmitz-Esser S."/>
            <person name="Tischler P."/>
            <person name="Arnold R."/>
            <person name="Montanaro J."/>
            <person name="Wagner M."/>
            <person name="Rattei T."/>
            <person name="Horn M."/>
        </authorList>
    </citation>
    <scope>NUCLEOTIDE SEQUENCE [LARGE SCALE GENOMIC DNA]</scope>
    <source>
        <strain evidence="3 4">5a2</strain>
    </source>
</reference>
<dbReference type="PANTHER" id="PTHR11102">
    <property type="entry name" value="SEL-1-LIKE PROTEIN"/>
    <property type="match status" value="1"/>
</dbReference>
<dbReference type="Pfam" id="PF22530">
    <property type="entry name" value="Terminase-T7_RNaseH-like"/>
    <property type="match status" value="1"/>
</dbReference>
<dbReference type="Pfam" id="PF08238">
    <property type="entry name" value="Sel1"/>
    <property type="match status" value="6"/>
</dbReference>
<organism evidence="3 4">
    <name type="scientific">Amoebophilus asiaticus (strain 5a2)</name>
    <dbReference type="NCBI Taxonomy" id="452471"/>
    <lineage>
        <taxon>Bacteria</taxon>
        <taxon>Pseudomonadati</taxon>
        <taxon>Bacteroidota</taxon>
        <taxon>Cytophagia</taxon>
        <taxon>Cytophagales</taxon>
        <taxon>Amoebophilaceae</taxon>
        <taxon>Candidatus Amoebophilus</taxon>
    </lineage>
</organism>
<feature type="compositionally biased region" description="Acidic residues" evidence="1">
    <location>
        <begin position="751"/>
        <end position="765"/>
    </location>
</feature>
<dbReference type="OrthoDB" id="9813021at2"/>